<dbReference type="GO" id="GO:0004789">
    <property type="term" value="F:thiamine-phosphate diphosphorylase activity"/>
    <property type="evidence" value="ECO:0007669"/>
    <property type="project" value="UniProtKB-UniRule"/>
</dbReference>
<dbReference type="HOGENOM" id="CLU_018272_3_1_5"/>
<feature type="domain" description="Thiamine phosphate synthase/TenI" evidence="12">
    <location>
        <begin position="44"/>
        <end position="226"/>
    </location>
</feature>
<dbReference type="Gene3D" id="3.20.20.70">
    <property type="entry name" value="Aldolase class I"/>
    <property type="match status" value="1"/>
</dbReference>
<feature type="binding site" evidence="9">
    <location>
        <position position="146"/>
    </location>
    <ligand>
        <name>4-amino-2-methyl-5-(diphosphooxymethyl)pyrimidine</name>
        <dbReference type="ChEBI" id="CHEBI:57841"/>
    </ligand>
</feature>
<dbReference type="Proteomes" id="UP000033220">
    <property type="component" value="Chromosome DSM 122"/>
</dbReference>
<dbReference type="eggNOG" id="COG0352">
    <property type="taxonomic scope" value="Bacteria"/>
</dbReference>
<evidence type="ECO:0000256" key="2">
    <source>
        <dbReference type="ARBA" id="ARBA00022679"/>
    </source>
</evidence>
<accession>H6SNI1</accession>
<comment type="pathway">
    <text evidence="1 9 11">Cofactor biosynthesis; thiamine diphosphate biosynthesis; thiamine phosphate from 4-amino-2-methyl-5-diphosphomethylpyrimidine and 4-methyl-5-(2-phosphoethyl)-thiazole: step 1/1.</text>
</comment>
<gene>
    <name evidence="9" type="primary">thiE</name>
    <name evidence="13" type="ORF">RSPPHO_02686</name>
</gene>
<keyword evidence="2 9" id="KW-0808">Transferase</keyword>
<feature type="binding site" evidence="9">
    <location>
        <position position="107"/>
    </location>
    <ligand>
        <name>4-amino-2-methyl-5-(diphosphooxymethyl)pyrimidine</name>
        <dbReference type="ChEBI" id="CHEBI:57841"/>
    </ligand>
</feature>
<comment type="catalytic activity">
    <reaction evidence="6 9 10">
        <text>4-methyl-5-(2-phosphooxyethyl)-thiazole + 4-amino-2-methyl-5-(diphosphooxymethyl)pyrimidine + H(+) = thiamine phosphate + diphosphate</text>
        <dbReference type="Rhea" id="RHEA:22328"/>
        <dbReference type="ChEBI" id="CHEBI:15378"/>
        <dbReference type="ChEBI" id="CHEBI:33019"/>
        <dbReference type="ChEBI" id="CHEBI:37575"/>
        <dbReference type="ChEBI" id="CHEBI:57841"/>
        <dbReference type="ChEBI" id="CHEBI:58296"/>
        <dbReference type="EC" id="2.5.1.3"/>
    </reaction>
</comment>
<feature type="binding site" evidence="9">
    <location>
        <position position="108"/>
    </location>
    <ligand>
        <name>Mg(2+)</name>
        <dbReference type="ChEBI" id="CHEBI:18420"/>
    </ligand>
</feature>
<dbReference type="GO" id="GO:0009229">
    <property type="term" value="P:thiamine diphosphate biosynthetic process"/>
    <property type="evidence" value="ECO:0007669"/>
    <property type="project" value="UniProtKB-UniRule"/>
</dbReference>
<protein>
    <recommendedName>
        <fullName evidence="9">Thiamine-phosphate synthase</fullName>
        <shortName evidence="9">TP synthase</shortName>
        <shortName evidence="9">TPS</shortName>
        <ecNumber evidence="9">2.5.1.3</ecNumber>
    </recommendedName>
    <alternativeName>
        <fullName evidence="9">Thiamine-phosphate pyrophosphorylase</fullName>
        <shortName evidence="9">TMP pyrophosphorylase</shortName>
        <shortName evidence="9">TMP-PPase</shortName>
    </alternativeName>
</protein>
<dbReference type="InterPro" id="IPR022998">
    <property type="entry name" value="ThiamineP_synth_TenI"/>
</dbReference>
<evidence type="ECO:0000259" key="12">
    <source>
        <dbReference type="Pfam" id="PF02581"/>
    </source>
</evidence>
<feature type="binding site" evidence="9">
    <location>
        <begin position="75"/>
        <end position="79"/>
    </location>
    <ligand>
        <name>4-amino-2-methyl-5-(diphosphooxymethyl)pyrimidine</name>
        <dbReference type="ChEBI" id="CHEBI:57841"/>
    </ligand>
</feature>
<evidence type="ECO:0000256" key="8">
    <source>
        <dbReference type="ARBA" id="ARBA00047883"/>
    </source>
</evidence>
<evidence type="ECO:0000256" key="6">
    <source>
        <dbReference type="ARBA" id="ARBA00047334"/>
    </source>
</evidence>
<evidence type="ECO:0000256" key="5">
    <source>
        <dbReference type="ARBA" id="ARBA00022977"/>
    </source>
</evidence>
<dbReference type="PANTHER" id="PTHR20857:SF15">
    <property type="entry name" value="THIAMINE-PHOSPHATE SYNTHASE"/>
    <property type="match status" value="1"/>
</dbReference>
<feature type="binding site" evidence="9">
    <location>
        <begin position="173"/>
        <end position="175"/>
    </location>
    <ligand>
        <name>2-[(2R,5Z)-2-carboxy-4-methylthiazol-5(2H)-ylidene]ethyl phosphate</name>
        <dbReference type="ChEBI" id="CHEBI:62899"/>
    </ligand>
</feature>
<comment type="cofactor">
    <cofactor evidence="9">
        <name>Mg(2+)</name>
        <dbReference type="ChEBI" id="CHEBI:18420"/>
    </cofactor>
    <text evidence="9">Binds 1 Mg(2+) ion per subunit.</text>
</comment>
<dbReference type="PANTHER" id="PTHR20857">
    <property type="entry name" value="THIAMINE-PHOSPHATE PYROPHOSPHORYLASE"/>
    <property type="match status" value="1"/>
</dbReference>
<keyword evidence="5 9" id="KW-0784">Thiamine biosynthesis</keyword>
<dbReference type="GO" id="GO:0005737">
    <property type="term" value="C:cytoplasm"/>
    <property type="evidence" value="ECO:0007669"/>
    <property type="project" value="TreeGrafter"/>
</dbReference>
<dbReference type="Pfam" id="PF02581">
    <property type="entry name" value="TMP-TENI"/>
    <property type="match status" value="1"/>
</dbReference>
<dbReference type="AlphaFoldDB" id="H6SNI1"/>
<feature type="binding site" evidence="9">
    <location>
        <position position="127"/>
    </location>
    <ligand>
        <name>Mg(2+)</name>
        <dbReference type="ChEBI" id="CHEBI:18420"/>
    </ligand>
</feature>
<comment type="caution">
    <text evidence="9">Lacks conserved residue(s) required for the propagation of feature annotation.</text>
</comment>
<dbReference type="HAMAP" id="MF_00097">
    <property type="entry name" value="TMP_synthase"/>
    <property type="match status" value="1"/>
</dbReference>
<comment type="catalytic activity">
    <reaction evidence="8 9 10">
        <text>2-[(2R,5Z)-2-carboxy-4-methylthiazol-5(2H)-ylidene]ethyl phosphate + 4-amino-2-methyl-5-(diphosphooxymethyl)pyrimidine + 2 H(+) = thiamine phosphate + CO2 + diphosphate</text>
        <dbReference type="Rhea" id="RHEA:47844"/>
        <dbReference type="ChEBI" id="CHEBI:15378"/>
        <dbReference type="ChEBI" id="CHEBI:16526"/>
        <dbReference type="ChEBI" id="CHEBI:33019"/>
        <dbReference type="ChEBI" id="CHEBI:37575"/>
        <dbReference type="ChEBI" id="CHEBI:57841"/>
        <dbReference type="ChEBI" id="CHEBI:62899"/>
        <dbReference type="EC" id="2.5.1.3"/>
    </reaction>
</comment>
<dbReference type="EMBL" id="HE663493">
    <property type="protein sequence ID" value="CCG09312.1"/>
    <property type="molecule type" value="Genomic_DNA"/>
</dbReference>
<dbReference type="EC" id="2.5.1.3" evidence="9"/>
<name>H6SNI1_PARPM</name>
<dbReference type="SUPFAM" id="SSF51391">
    <property type="entry name" value="Thiamin phosphate synthase"/>
    <property type="match status" value="1"/>
</dbReference>
<organism evidence="13 14">
    <name type="scientific">Pararhodospirillum photometricum DSM 122</name>
    <dbReference type="NCBI Taxonomy" id="1150469"/>
    <lineage>
        <taxon>Bacteria</taxon>
        <taxon>Pseudomonadati</taxon>
        <taxon>Pseudomonadota</taxon>
        <taxon>Alphaproteobacteria</taxon>
        <taxon>Rhodospirillales</taxon>
        <taxon>Rhodospirillaceae</taxon>
        <taxon>Pararhodospirillum</taxon>
    </lineage>
</organism>
<comment type="function">
    <text evidence="9">Condenses 4-methyl-5-(beta-hydroxyethyl)thiazole monophosphate (THZ-P) and 2-methyl-4-amino-5-hydroxymethyl pyrimidine pyrophosphate (HMP-PP) to form thiamine monophosphate (TMP).</text>
</comment>
<evidence type="ECO:0000256" key="3">
    <source>
        <dbReference type="ARBA" id="ARBA00022723"/>
    </source>
</evidence>
<evidence type="ECO:0000256" key="9">
    <source>
        <dbReference type="HAMAP-Rule" id="MF_00097"/>
    </source>
</evidence>
<keyword evidence="14" id="KW-1185">Reference proteome</keyword>
<evidence type="ECO:0000256" key="1">
    <source>
        <dbReference type="ARBA" id="ARBA00005165"/>
    </source>
</evidence>
<proteinExistence type="inferred from homology"/>
<comment type="catalytic activity">
    <reaction evidence="7 9 10">
        <text>2-(2-carboxy-4-methylthiazol-5-yl)ethyl phosphate + 4-amino-2-methyl-5-(diphosphooxymethyl)pyrimidine + 2 H(+) = thiamine phosphate + CO2 + diphosphate</text>
        <dbReference type="Rhea" id="RHEA:47848"/>
        <dbReference type="ChEBI" id="CHEBI:15378"/>
        <dbReference type="ChEBI" id="CHEBI:16526"/>
        <dbReference type="ChEBI" id="CHEBI:33019"/>
        <dbReference type="ChEBI" id="CHEBI:37575"/>
        <dbReference type="ChEBI" id="CHEBI:57841"/>
        <dbReference type="ChEBI" id="CHEBI:62890"/>
        <dbReference type="EC" id="2.5.1.3"/>
    </reaction>
</comment>
<reference evidence="13 14" key="1">
    <citation type="submission" date="2012-02" db="EMBL/GenBank/DDBJ databases">
        <title>Shotgun genome sequence of Phaeospirillum photometricum DSM 122.</title>
        <authorList>
            <person name="Duquesne K."/>
            <person name="Sturgis J."/>
        </authorList>
    </citation>
    <scope>NUCLEOTIDE SEQUENCE [LARGE SCALE GENOMIC DNA]</scope>
    <source>
        <strain evidence="14">DSM122</strain>
    </source>
</reference>
<evidence type="ECO:0000313" key="14">
    <source>
        <dbReference type="Proteomes" id="UP000033220"/>
    </source>
</evidence>
<keyword evidence="4 9" id="KW-0460">Magnesium</keyword>
<evidence type="ECO:0000313" key="13">
    <source>
        <dbReference type="EMBL" id="CCG09312.1"/>
    </source>
</evidence>
<feature type="binding site" evidence="9">
    <location>
        <position position="203"/>
    </location>
    <ligand>
        <name>2-[(2R,5Z)-2-carboxy-4-methylthiazol-5(2H)-ylidene]ethyl phosphate</name>
        <dbReference type="ChEBI" id="CHEBI:62899"/>
    </ligand>
</feature>
<feature type="binding site" evidence="9">
    <location>
        <position position="176"/>
    </location>
    <ligand>
        <name>4-amino-2-methyl-5-(diphosphooxymethyl)pyrimidine</name>
        <dbReference type="ChEBI" id="CHEBI:57841"/>
    </ligand>
</feature>
<evidence type="ECO:0000256" key="4">
    <source>
        <dbReference type="ARBA" id="ARBA00022842"/>
    </source>
</evidence>
<dbReference type="CDD" id="cd00564">
    <property type="entry name" value="TMP_TenI"/>
    <property type="match status" value="1"/>
</dbReference>
<dbReference type="UniPathway" id="UPA00060">
    <property type="reaction ID" value="UER00141"/>
</dbReference>
<dbReference type="NCBIfam" id="TIGR00693">
    <property type="entry name" value="thiE"/>
    <property type="match status" value="1"/>
</dbReference>
<sequence length="256" mass="27774">MARRHRSPGNRGSCLADGLGLTHPDRVVPFVKDPTVTDDDACRLYLITPPRLDDLRAFAERLARTLDAGDVPCVQLRLKEADDTAIRRAVEALRPVCHAREVALILNDRPDLAKDTGCDGVHVGQKDMPYAKARKVVGDNAIVGVTCHDSRHLGMEAGEAGADYVAFGAFYPTATKEAPTQADTDLLRWWSEMMVVPSVAIGGITPENARPLIEAGADFLAVCSGVWEHPEGPEAAVRAFDALFREVSPLDLPDEK</sequence>
<dbReference type="GO" id="GO:0000287">
    <property type="term" value="F:magnesium ion binding"/>
    <property type="evidence" value="ECO:0007669"/>
    <property type="project" value="UniProtKB-UniRule"/>
</dbReference>
<dbReference type="InterPro" id="IPR036206">
    <property type="entry name" value="ThiamineP_synth_sf"/>
</dbReference>
<dbReference type="GO" id="GO:0009228">
    <property type="term" value="P:thiamine biosynthetic process"/>
    <property type="evidence" value="ECO:0007669"/>
    <property type="project" value="UniProtKB-KW"/>
</dbReference>
<evidence type="ECO:0000256" key="7">
    <source>
        <dbReference type="ARBA" id="ARBA00047851"/>
    </source>
</evidence>
<dbReference type="KEGG" id="rpm:RSPPHO_02686"/>
<dbReference type="InterPro" id="IPR034291">
    <property type="entry name" value="TMP_synthase"/>
</dbReference>
<dbReference type="STRING" id="1150469.RSPPHO_02686"/>
<keyword evidence="3 9" id="KW-0479">Metal-binding</keyword>
<comment type="similarity">
    <text evidence="9 10">Belongs to the thiamine-phosphate synthase family.</text>
</comment>
<evidence type="ECO:0000256" key="11">
    <source>
        <dbReference type="RuleBase" id="RU004253"/>
    </source>
</evidence>
<evidence type="ECO:0000256" key="10">
    <source>
        <dbReference type="RuleBase" id="RU003826"/>
    </source>
</evidence>
<dbReference type="InterPro" id="IPR013785">
    <property type="entry name" value="Aldolase_TIM"/>
</dbReference>
<dbReference type="PATRIC" id="fig|1150469.3.peg.3052"/>